<name>A0A9X1ZX34_9BURK</name>
<dbReference type="AlphaFoldDB" id="A0A9X1ZX34"/>
<organism evidence="2 3">
    <name type="scientific">Paraburkholderia tagetis</name>
    <dbReference type="NCBI Taxonomy" id="2913261"/>
    <lineage>
        <taxon>Bacteria</taxon>
        <taxon>Pseudomonadati</taxon>
        <taxon>Pseudomonadota</taxon>
        <taxon>Betaproteobacteria</taxon>
        <taxon>Burkholderiales</taxon>
        <taxon>Burkholderiaceae</taxon>
        <taxon>Paraburkholderia</taxon>
    </lineage>
</organism>
<dbReference type="Proteomes" id="UP001139308">
    <property type="component" value="Unassembled WGS sequence"/>
</dbReference>
<proteinExistence type="predicted"/>
<gene>
    <name evidence="2" type="ORF">L5014_29830</name>
</gene>
<keyword evidence="1" id="KW-0472">Membrane</keyword>
<dbReference type="RefSeq" id="WP_238467393.1">
    <property type="nucleotide sequence ID" value="NZ_JAKLJA010000037.1"/>
</dbReference>
<keyword evidence="1" id="KW-1133">Transmembrane helix</keyword>
<evidence type="ECO:0000256" key="1">
    <source>
        <dbReference type="SAM" id="Phobius"/>
    </source>
</evidence>
<sequence>MSTLLGDYNRLLAGAIWLFFASGLLMLKNPGHGVVYLGPRQTRVRFPSWRATFGRRLALVVYPIHSFWPMAEVELLAVSRAGAMNELAGAAQQLSRTLRFARPFLLAVTSIVVLVIPVWVLTRGADLIFLALAALAYFLYAIGLAALLRGGKKEDRQRVREHWKTLLEPLLCLPYGAHLCRKLSERYQLSVPLVDVLLSDAELAPADLQDLSVHIEELRTVSDDLADLSLLAELKAIIDTRLAGQLQ</sequence>
<accession>A0A9X1ZX34</accession>
<feature type="transmembrane region" description="Helical" evidence="1">
    <location>
        <begin position="100"/>
        <end position="121"/>
    </location>
</feature>
<feature type="transmembrane region" description="Helical" evidence="1">
    <location>
        <begin position="127"/>
        <end position="148"/>
    </location>
</feature>
<evidence type="ECO:0000313" key="3">
    <source>
        <dbReference type="Proteomes" id="UP001139308"/>
    </source>
</evidence>
<dbReference type="EMBL" id="JAKLJA010000037">
    <property type="protein sequence ID" value="MCG5077493.1"/>
    <property type="molecule type" value="Genomic_DNA"/>
</dbReference>
<evidence type="ECO:0000313" key="2">
    <source>
        <dbReference type="EMBL" id="MCG5077493.1"/>
    </source>
</evidence>
<comment type="caution">
    <text evidence="2">The sequence shown here is derived from an EMBL/GenBank/DDBJ whole genome shotgun (WGS) entry which is preliminary data.</text>
</comment>
<protein>
    <submittedName>
        <fullName evidence="2">Uncharacterized protein</fullName>
    </submittedName>
</protein>
<reference evidence="2" key="1">
    <citation type="submission" date="2022-01" db="EMBL/GenBank/DDBJ databases">
        <title>Genome sequence and assembly of Parabukholderia sp. RG36.</title>
        <authorList>
            <person name="Chhetri G."/>
        </authorList>
    </citation>
    <scope>NUCLEOTIDE SEQUENCE</scope>
    <source>
        <strain evidence="2">RG36</strain>
    </source>
</reference>
<keyword evidence="3" id="KW-1185">Reference proteome</keyword>
<keyword evidence="1" id="KW-0812">Transmembrane</keyword>